<protein>
    <submittedName>
        <fullName evidence="1">Uncharacterized protein</fullName>
    </submittedName>
</protein>
<dbReference type="AlphaFoldDB" id="A0A834M6F5"/>
<evidence type="ECO:0000313" key="1">
    <source>
        <dbReference type="EMBL" id="KAF7269791.1"/>
    </source>
</evidence>
<evidence type="ECO:0000313" key="2">
    <source>
        <dbReference type="Proteomes" id="UP000625711"/>
    </source>
</evidence>
<accession>A0A834M6F5</accession>
<dbReference type="EMBL" id="JAACXV010014184">
    <property type="protein sequence ID" value="KAF7269791.1"/>
    <property type="molecule type" value="Genomic_DNA"/>
</dbReference>
<proteinExistence type="predicted"/>
<dbReference type="Proteomes" id="UP000625711">
    <property type="component" value="Unassembled WGS sequence"/>
</dbReference>
<gene>
    <name evidence="1" type="ORF">GWI33_017177</name>
</gene>
<reference evidence="1" key="1">
    <citation type="submission" date="2020-08" db="EMBL/GenBank/DDBJ databases">
        <title>Genome sequencing and assembly of the red palm weevil Rhynchophorus ferrugineus.</title>
        <authorList>
            <person name="Dias G.B."/>
            <person name="Bergman C.M."/>
            <person name="Manee M."/>
        </authorList>
    </citation>
    <scope>NUCLEOTIDE SEQUENCE</scope>
    <source>
        <strain evidence="1">AA-2017</strain>
        <tissue evidence="1">Whole larva</tissue>
    </source>
</reference>
<sequence length="130" mass="15911">MELIRVAKWQGYLDDGFFYRYLYVQVSQCSVWACIGPTCRVKVITNLEYRIKKQVGYHNHKYAWMNEWNSYFTSKITPKDEKETLTEEETLIRIKRRMNEEKGKIEFERELRKSLLRQQFLIKVYNKIQL</sequence>
<organism evidence="1 2">
    <name type="scientific">Rhynchophorus ferrugineus</name>
    <name type="common">Red palm weevil</name>
    <name type="synonym">Curculio ferrugineus</name>
    <dbReference type="NCBI Taxonomy" id="354439"/>
    <lineage>
        <taxon>Eukaryota</taxon>
        <taxon>Metazoa</taxon>
        <taxon>Ecdysozoa</taxon>
        <taxon>Arthropoda</taxon>
        <taxon>Hexapoda</taxon>
        <taxon>Insecta</taxon>
        <taxon>Pterygota</taxon>
        <taxon>Neoptera</taxon>
        <taxon>Endopterygota</taxon>
        <taxon>Coleoptera</taxon>
        <taxon>Polyphaga</taxon>
        <taxon>Cucujiformia</taxon>
        <taxon>Curculionidae</taxon>
        <taxon>Dryophthorinae</taxon>
        <taxon>Rhynchophorus</taxon>
    </lineage>
</organism>
<comment type="caution">
    <text evidence="1">The sequence shown here is derived from an EMBL/GenBank/DDBJ whole genome shotgun (WGS) entry which is preliminary data.</text>
</comment>
<keyword evidence="2" id="KW-1185">Reference proteome</keyword>
<name>A0A834M6F5_RHYFE</name>